<keyword evidence="4" id="KW-0620">Polyamine biosynthesis</keyword>
<accession>A0A0L0TEV2</accession>
<dbReference type="GO" id="GO:0004014">
    <property type="term" value="F:adenosylmethionine decarboxylase activity"/>
    <property type="evidence" value="ECO:0007669"/>
    <property type="project" value="InterPro"/>
</dbReference>
<feature type="compositionally biased region" description="Basic and acidic residues" evidence="5">
    <location>
        <begin position="318"/>
        <end position="328"/>
    </location>
</feature>
<dbReference type="PANTHER" id="PTHR11570:SF0">
    <property type="entry name" value="S-ADENOSYLMETHIONINE DECARBOXYLASE PROENZYME"/>
    <property type="match status" value="1"/>
</dbReference>
<dbReference type="GO" id="GO:0008295">
    <property type="term" value="P:spermidine biosynthetic process"/>
    <property type="evidence" value="ECO:0007669"/>
    <property type="project" value="UniProtKB-KW"/>
</dbReference>
<protein>
    <submittedName>
        <fullName evidence="6">S-adenosylmethionine decarboxylase proenzyme</fullName>
    </submittedName>
</protein>
<dbReference type="STRING" id="578462.A0A0L0TEV2"/>
<evidence type="ECO:0000256" key="3">
    <source>
        <dbReference type="ARBA" id="ARBA00023066"/>
    </source>
</evidence>
<reference evidence="7" key="2">
    <citation type="submission" date="2009-11" db="EMBL/GenBank/DDBJ databases">
        <title>The Genome Sequence of Allomyces macrogynus strain ATCC 38327.</title>
        <authorList>
            <consortium name="The Broad Institute Genome Sequencing Platform"/>
            <person name="Russ C."/>
            <person name="Cuomo C."/>
            <person name="Shea T."/>
            <person name="Young S.K."/>
            <person name="Zeng Q."/>
            <person name="Koehrsen M."/>
            <person name="Haas B."/>
            <person name="Borodovsky M."/>
            <person name="Guigo R."/>
            <person name="Alvarado L."/>
            <person name="Berlin A."/>
            <person name="Borenstein D."/>
            <person name="Chen Z."/>
            <person name="Engels R."/>
            <person name="Freedman E."/>
            <person name="Gellesch M."/>
            <person name="Goldberg J."/>
            <person name="Griggs A."/>
            <person name="Gujja S."/>
            <person name="Heiman D."/>
            <person name="Hepburn T."/>
            <person name="Howarth C."/>
            <person name="Jen D."/>
            <person name="Larson L."/>
            <person name="Lewis B."/>
            <person name="Mehta T."/>
            <person name="Park D."/>
            <person name="Pearson M."/>
            <person name="Roberts A."/>
            <person name="Saif S."/>
            <person name="Shenoy N."/>
            <person name="Sisk P."/>
            <person name="Stolte C."/>
            <person name="Sykes S."/>
            <person name="Walk T."/>
            <person name="White J."/>
            <person name="Yandava C."/>
            <person name="Burger G."/>
            <person name="Gray M.W."/>
            <person name="Holland P.W.H."/>
            <person name="King N."/>
            <person name="Lang F.B.F."/>
            <person name="Roger A.J."/>
            <person name="Ruiz-Trillo I."/>
            <person name="Lander E."/>
            <person name="Nusbaum C."/>
        </authorList>
    </citation>
    <scope>NUCLEOTIDE SEQUENCE [LARGE SCALE GENOMIC DNA]</scope>
    <source>
        <strain evidence="7">ATCC 38327</strain>
    </source>
</reference>
<evidence type="ECO:0000256" key="4">
    <source>
        <dbReference type="ARBA" id="ARBA00023115"/>
    </source>
</evidence>
<dbReference type="SUPFAM" id="SSF56276">
    <property type="entry name" value="S-adenosylmethionine decarboxylase"/>
    <property type="match status" value="2"/>
</dbReference>
<comment type="similarity">
    <text evidence="2">Belongs to the eukaryotic AdoMetDC family.</text>
</comment>
<gene>
    <name evidence="6" type="ORF">AMAG_17379</name>
</gene>
<dbReference type="EMBL" id="GG745389">
    <property type="protein sequence ID" value="KNE73186.1"/>
    <property type="molecule type" value="Genomic_DNA"/>
</dbReference>
<evidence type="ECO:0000256" key="5">
    <source>
        <dbReference type="SAM" id="MobiDB-lite"/>
    </source>
</evidence>
<organism evidence="6 7">
    <name type="scientific">Allomyces macrogynus (strain ATCC 38327)</name>
    <name type="common">Allomyces javanicus var. macrogynus</name>
    <dbReference type="NCBI Taxonomy" id="578462"/>
    <lineage>
        <taxon>Eukaryota</taxon>
        <taxon>Fungi</taxon>
        <taxon>Fungi incertae sedis</taxon>
        <taxon>Blastocladiomycota</taxon>
        <taxon>Blastocladiomycetes</taxon>
        <taxon>Blastocladiales</taxon>
        <taxon>Blastocladiaceae</taxon>
        <taxon>Allomyces</taxon>
    </lineage>
</organism>
<evidence type="ECO:0000313" key="7">
    <source>
        <dbReference type="Proteomes" id="UP000054350"/>
    </source>
</evidence>
<dbReference type="InterPro" id="IPR016067">
    <property type="entry name" value="S-AdoMet_deCO2ase_core"/>
</dbReference>
<dbReference type="GO" id="GO:0005829">
    <property type="term" value="C:cytosol"/>
    <property type="evidence" value="ECO:0007669"/>
    <property type="project" value="TreeGrafter"/>
</dbReference>
<keyword evidence="3" id="KW-0745">Spermidine biosynthesis</keyword>
<dbReference type="AlphaFoldDB" id="A0A0L0TEV2"/>
<proteinExistence type="inferred from homology"/>
<dbReference type="GO" id="GO:0006597">
    <property type="term" value="P:spermine biosynthetic process"/>
    <property type="evidence" value="ECO:0007669"/>
    <property type="project" value="TreeGrafter"/>
</dbReference>
<keyword evidence="7" id="KW-1185">Reference proteome</keyword>
<dbReference type="Gene3D" id="3.60.90.10">
    <property type="entry name" value="S-adenosylmethionine decarboxylase"/>
    <property type="match status" value="2"/>
</dbReference>
<evidence type="ECO:0000256" key="1">
    <source>
        <dbReference type="ARBA" id="ARBA00004911"/>
    </source>
</evidence>
<dbReference type="OrthoDB" id="1068353at2759"/>
<dbReference type="InterPro" id="IPR018166">
    <property type="entry name" value="S-AdoMet_deCO2ase_CS"/>
</dbReference>
<feature type="region of interest" description="Disordered" evidence="5">
    <location>
        <begin position="293"/>
        <end position="333"/>
    </location>
</feature>
<dbReference type="InterPro" id="IPR048283">
    <property type="entry name" value="AdoMetDC-like"/>
</dbReference>
<comment type="pathway">
    <text evidence="1">Amine and polyamine biosynthesis; S-adenosylmethioninamine biosynthesis; S-adenosylmethioninamine from S-adenosyl-L-methionine: step 1/1.</text>
</comment>
<evidence type="ECO:0000313" key="6">
    <source>
        <dbReference type="EMBL" id="KNE73186.1"/>
    </source>
</evidence>
<dbReference type="Gene3D" id="3.30.360.50">
    <property type="entry name" value="S-adenosylmethionine decarboxylase"/>
    <property type="match status" value="1"/>
</dbReference>
<sequence length="536" mass="58086">MSFEGAEKLLEIWFHAKDPNHAMTSSILLPDDPNPSYNPDESGVALAENDTDSGFFEIDHDVDANHQLDTPALSENGDHDFGRTGLRAIDRDTWQSMLDVVNCKILSVIANVHADAYLLSESSLFVYPTHLILKTCGTTTLLLALPKIMQLASKHAGFTKVDKIFYSRKCFQFPEKQMWPHYSWDHEVDILDGMFANGAGYVLGRTNADHWYLWVCGTQPIPTTVQAICPDAQALVIAADSHANLAALTAHGTDPPDLVRAIAGAAAPPGGGALVAAEEEEVRGRPQHSIAARMAAATRSLASPGPSRDGSVSPTWDDEGKVDTRSVHSADNSPAAHGCTLELLMTGLDAVQMDKYFYATSSLGNGSDNQVDTVTGLGNLWPGQQADSYLFEPCGWSQNTLNGAQYGTFHVTPEPSCSYASYETNVAWDQLAEVAPKVLDVFRPAHVTVTHFAATHALPTAELLAAIPPLAPLPGYKLVDMSMQWLPEHRLVYAHYVRADATVTSSSRARKSRVVKLRTKEARARPYPVVGGGNAE</sequence>
<dbReference type="VEuPathDB" id="FungiDB:AMAG_17379"/>
<feature type="compositionally biased region" description="Low complexity" evidence="5">
    <location>
        <begin position="293"/>
        <end position="303"/>
    </location>
</feature>
<dbReference type="UniPathway" id="UPA00331">
    <property type="reaction ID" value="UER00451"/>
</dbReference>
<dbReference type="PROSITE" id="PS01336">
    <property type="entry name" value="ADOMETDC"/>
    <property type="match status" value="1"/>
</dbReference>
<evidence type="ECO:0000256" key="2">
    <source>
        <dbReference type="ARBA" id="ARBA00008466"/>
    </source>
</evidence>
<dbReference type="Proteomes" id="UP000054350">
    <property type="component" value="Unassembled WGS sequence"/>
</dbReference>
<dbReference type="eggNOG" id="KOG0788">
    <property type="taxonomic scope" value="Eukaryota"/>
</dbReference>
<name>A0A0L0TEV2_ALLM3</name>
<reference evidence="6 7" key="1">
    <citation type="submission" date="2009-11" db="EMBL/GenBank/DDBJ databases">
        <title>Annotation of Allomyces macrogynus ATCC 38327.</title>
        <authorList>
            <consortium name="The Broad Institute Genome Sequencing Platform"/>
            <person name="Russ C."/>
            <person name="Cuomo C."/>
            <person name="Burger G."/>
            <person name="Gray M.W."/>
            <person name="Holland P.W.H."/>
            <person name="King N."/>
            <person name="Lang F.B.F."/>
            <person name="Roger A.J."/>
            <person name="Ruiz-Trillo I."/>
            <person name="Young S.K."/>
            <person name="Zeng Q."/>
            <person name="Gargeya S."/>
            <person name="Fitzgerald M."/>
            <person name="Haas B."/>
            <person name="Abouelleil A."/>
            <person name="Alvarado L."/>
            <person name="Arachchi H.M."/>
            <person name="Berlin A."/>
            <person name="Chapman S.B."/>
            <person name="Gearin G."/>
            <person name="Goldberg J."/>
            <person name="Griggs A."/>
            <person name="Gujja S."/>
            <person name="Hansen M."/>
            <person name="Heiman D."/>
            <person name="Howarth C."/>
            <person name="Larimer J."/>
            <person name="Lui A."/>
            <person name="MacDonald P.J.P."/>
            <person name="McCowen C."/>
            <person name="Montmayeur A."/>
            <person name="Murphy C."/>
            <person name="Neiman D."/>
            <person name="Pearson M."/>
            <person name="Priest M."/>
            <person name="Roberts A."/>
            <person name="Saif S."/>
            <person name="Shea T."/>
            <person name="Sisk P."/>
            <person name="Stolte C."/>
            <person name="Sykes S."/>
            <person name="Wortman J."/>
            <person name="Nusbaum C."/>
            <person name="Birren B."/>
        </authorList>
    </citation>
    <scope>NUCLEOTIDE SEQUENCE [LARGE SCALE GENOMIC DNA]</scope>
    <source>
        <strain evidence="6 7">ATCC 38327</strain>
    </source>
</reference>
<dbReference type="Pfam" id="PF01536">
    <property type="entry name" value="SAM_decarbox"/>
    <property type="match status" value="2"/>
</dbReference>
<dbReference type="PANTHER" id="PTHR11570">
    <property type="entry name" value="S-ADENOSYLMETHIONINE DECARBOXYLASE"/>
    <property type="match status" value="1"/>
</dbReference>